<reference evidence="2 3" key="1">
    <citation type="submission" date="2023-08" db="EMBL/GenBank/DDBJ databases">
        <title>Black Yeasts Isolated from many extreme environments.</title>
        <authorList>
            <person name="Coleine C."/>
            <person name="Stajich J.E."/>
            <person name="Selbmann L."/>
        </authorList>
    </citation>
    <scope>NUCLEOTIDE SEQUENCE [LARGE SCALE GENOMIC DNA]</scope>
    <source>
        <strain evidence="2 3">CCFEE 5885</strain>
    </source>
</reference>
<proteinExistence type="predicted"/>
<accession>A0ABR0K1R8</accession>
<dbReference type="Gene3D" id="3.30.70.100">
    <property type="match status" value="2"/>
</dbReference>
<evidence type="ECO:0000259" key="1">
    <source>
        <dbReference type="Pfam" id="PF03992"/>
    </source>
</evidence>
<sequence>MATEIVIFPIKEGDLPNDLSTPAGKVFQEILHEVLQQPGAQRAYWGTEVENPTNARLFIDWDSVDAHKNFMNSDIYKPFGEKFAKVTDLSQIQMFHANLKPHPPSQVLSKNNSPATEILLLYFPTDYSQADQDKFEADCQKLLGIVEKNSDKYTANAGGWVVEDLTIPGTEEKAKAYSAQIGWKSVQDHLDFRSHDAFKENIYLLRGAKDLKKLAVVHYHGNEVSK</sequence>
<protein>
    <recommendedName>
        <fullName evidence="1">ABM domain-containing protein</fullName>
    </recommendedName>
</protein>
<keyword evidence="3" id="KW-1185">Reference proteome</keyword>
<organism evidence="2 3">
    <name type="scientific">Lithohypha guttulata</name>
    <dbReference type="NCBI Taxonomy" id="1690604"/>
    <lineage>
        <taxon>Eukaryota</taxon>
        <taxon>Fungi</taxon>
        <taxon>Dikarya</taxon>
        <taxon>Ascomycota</taxon>
        <taxon>Pezizomycotina</taxon>
        <taxon>Eurotiomycetes</taxon>
        <taxon>Chaetothyriomycetidae</taxon>
        <taxon>Chaetothyriales</taxon>
        <taxon>Trichomeriaceae</taxon>
        <taxon>Lithohypha</taxon>
    </lineage>
</organism>
<dbReference type="Proteomes" id="UP001345013">
    <property type="component" value="Unassembled WGS sequence"/>
</dbReference>
<dbReference type="InterPro" id="IPR011008">
    <property type="entry name" value="Dimeric_a/b-barrel"/>
</dbReference>
<evidence type="ECO:0000313" key="3">
    <source>
        <dbReference type="Proteomes" id="UP001345013"/>
    </source>
</evidence>
<dbReference type="SUPFAM" id="SSF54909">
    <property type="entry name" value="Dimeric alpha+beta barrel"/>
    <property type="match status" value="1"/>
</dbReference>
<name>A0ABR0K1R8_9EURO</name>
<gene>
    <name evidence="2" type="ORF">LTR24_007848</name>
</gene>
<dbReference type="EMBL" id="JAVRRG010000124">
    <property type="protein sequence ID" value="KAK5083220.1"/>
    <property type="molecule type" value="Genomic_DNA"/>
</dbReference>
<comment type="caution">
    <text evidence="2">The sequence shown here is derived from an EMBL/GenBank/DDBJ whole genome shotgun (WGS) entry which is preliminary data.</text>
</comment>
<evidence type="ECO:0000313" key="2">
    <source>
        <dbReference type="EMBL" id="KAK5083220.1"/>
    </source>
</evidence>
<dbReference type="Pfam" id="PF03992">
    <property type="entry name" value="ABM"/>
    <property type="match status" value="1"/>
</dbReference>
<feature type="domain" description="ABM" evidence="1">
    <location>
        <begin position="25"/>
        <end position="79"/>
    </location>
</feature>
<dbReference type="InterPro" id="IPR007138">
    <property type="entry name" value="ABM_dom"/>
</dbReference>